<evidence type="ECO:0000313" key="2">
    <source>
        <dbReference type="Proteomes" id="UP000823941"/>
    </source>
</evidence>
<organism evidence="1 2">
    <name type="scientific">Plutella xylostella</name>
    <name type="common">Diamondback moth</name>
    <name type="synonym">Plutella maculipennis</name>
    <dbReference type="NCBI Taxonomy" id="51655"/>
    <lineage>
        <taxon>Eukaryota</taxon>
        <taxon>Metazoa</taxon>
        <taxon>Ecdysozoa</taxon>
        <taxon>Arthropoda</taxon>
        <taxon>Hexapoda</taxon>
        <taxon>Insecta</taxon>
        <taxon>Pterygota</taxon>
        <taxon>Neoptera</taxon>
        <taxon>Endopterygota</taxon>
        <taxon>Lepidoptera</taxon>
        <taxon>Glossata</taxon>
        <taxon>Ditrysia</taxon>
        <taxon>Yponomeutoidea</taxon>
        <taxon>Plutellidae</taxon>
        <taxon>Plutella</taxon>
    </lineage>
</organism>
<reference evidence="1 2" key="1">
    <citation type="submission" date="2021-06" db="EMBL/GenBank/DDBJ databases">
        <title>A haploid diamondback moth (Plutella xylostella L.) genome assembly resolves 31 chromosomes and identifies a diamide resistance mutation.</title>
        <authorList>
            <person name="Ward C.M."/>
            <person name="Perry K.D."/>
            <person name="Baker G."/>
            <person name="Powis K."/>
            <person name="Heckel D.G."/>
            <person name="Baxter S.W."/>
        </authorList>
    </citation>
    <scope>NUCLEOTIDE SEQUENCE [LARGE SCALE GENOMIC DNA]</scope>
    <source>
        <strain evidence="1 2">LV</strain>
        <tissue evidence="1">Single pupa</tissue>
    </source>
</reference>
<dbReference type="Proteomes" id="UP000823941">
    <property type="component" value="Chromosome 1"/>
</dbReference>
<comment type="caution">
    <text evidence="1">The sequence shown here is derived from an EMBL/GenBank/DDBJ whole genome shotgun (WGS) entry which is preliminary data.</text>
</comment>
<name>A0ABQ7R737_PLUXY</name>
<protein>
    <submittedName>
        <fullName evidence="1">Uncharacterized protein</fullName>
    </submittedName>
</protein>
<keyword evidence="2" id="KW-1185">Reference proteome</keyword>
<dbReference type="EMBL" id="JAHIBW010000001">
    <property type="protein sequence ID" value="KAG7313113.1"/>
    <property type="molecule type" value="Genomic_DNA"/>
</dbReference>
<accession>A0ABQ7R737</accession>
<evidence type="ECO:0000313" key="1">
    <source>
        <dbReference type="EMBL" id="KAG7313113.1"/>
    </source>
</evidence>
<sequence length="53" mass="5899">MAKHSGVHFILVGAMKQQGGVVSIGEYSTFYQTHFGQVVYTGLLVSRPDPFRR</sequence>
<gene>
    <name evidence="1" type="ORF">JYU34_000198</name>
</gene>
<proteinExistence type="predicted"/>